<protein>
    <recommendedName>
        <fullName evidence="3">Myb/SANT-like domain-containing protein</fullName>
    </recommendedName>
</protein>
<dbReference type="Proteomes" id="UP001567538">
    <property type="component" value="Unassembled WGS sequence"/>
</dbReference>
<dbReference type="EMBL" id="JBEAFC010000004">
    <property type="protein sequence ID" value="KAL1560097.1"/>
    <property type="molecule type" value="Genomic_DNA"/>
</dbReference>
<evidence type="ECO:0000313" key="2">
    <source>
        <dbReference type="Proteomes" id="UP001567538"/>
    </source>
</evidence>
<evidence type="ECO:0000313" key="1">
    <source>
        <dbReference type="EMBL" id="KAL1560097.1"/>
    </source>
</evidence>
<proteinExistence type="predicted"/>
<keyword evidence="2" id="KW-1185">Reference proteome</keyword>
<evidence type="ECO:0008006" key="3">
    <source>
        <dbReference type="Google" id="ProtNLM"/>
    </source>
</evidence>
<reference evidence="1 2" key="1">
    <citation type="submission" date="2024-06" db="EMBL/GenBank/DDBJ databases">
        <title>A chromosome level genome sequence of Diviner's sage (Salvia divinorum).</title>
        <authorList>
            <person name="Ford S.A."/>
            <person name="Ro D.-K."/>
            <person name="Ness R.W."/>
            <person name="Phillips M.A."/>
        </authorList>
    </citation>
    <scope>NUCLEOTIDE SEQUENCE [LARGE SCALE GENOMIC DNA]</scope>
    <source>
        <strain evidence="1">SAF-2024a</strain>
        <tissue evidence="1">Leaf</tissue>
    </source>
</reference>
<name>A0ABD1HV41_SALDI</name>
<sequence>MNSHIPEQSTFFYRGKWIREMDTLLLSTMIKMKNDRGWNGASVPYEVFHNVRKVINPRFGVALTCEDLAIRLKLLEARYNTFKYVVATHGVRQWRIHLRIVAADDSTWKLIFQRNAYAAAYYHSDEPEFNFMVTMFGFHDVKVEVSHEVISLSDNTEVIVITDSAVPNAPILGRLYASPADPDEVTLPMSGPATRVHRKLFDMSGPCFDELSSNKSPARFIPAKEISWSPKGSSCASWSPFPTSCKTAP</sequence>
<organism evidence="1 2">
    <name type="scientific">Salvia divinorum</name>
    <name type="common">Maria pastora</name>
    <name type="synonym">Diviner's sage</name>
    <dbReference type="NCBI Taxonomy" id="28513"/>
    <lineage>
        <taxon>Eukaryota</taxon>
        <taxon>Viridiplantae</taxon>
        <taxon>Streptophyta</taxon>
        <taxon>Embryophyta</taxon>
        <taxon>Tracheophyta</taxon>
        <taxon>Spermatophyta</taxon>
        <taxon>Magnoliopsida</taxon>
        <taxon>eudicotyledons</taxon>
        <taxon>Gunneridae</taxon>
        <taxon>Pentapetalae</taxon>
        <taxon>asterids</taxon>
        <taxon>lamiids</taxon>
        <taxon>Lamiales</taxon>
        <taxon>Lamiaceae</taxon>
        <taxon>Nepetoideae</taxon>
        <taxon>Mentheae</taxon>
        <taxon>Salviinae</taxon>
        <taxon>Salvia</taxon>
        <taxon>Salvia subgen. Calosphace</taxon>
    </lineage>
</organism>
<gene>
    <name evidence="1" type="ORF">AAHA92_10358</name>
</gene>
<comment type="caution">
    <text evidence="1">The sequence shown here is derived from an EMBL/GenBank/DDBJ whole genome shotgun (WGS) entry which is preliminary data.</text>
</comment>
<accession>A0ABD1HV41</accession>
<dbReference type="AlphaFoldDB" id="A0ABD1HV41"/>